<feature type="compositionally biased region" description="Low complexity" evidence="4">
    <location>
        <begin position="672"/>
        <end position="686"/>
    </location>
</feature>
<dbReference type="PANTHER" id="PTHR22847:SF732">
    <property type="entry name" value="F-BOX DOMAIN-CONTAINING PROTEIN"/>
    <property type="match status" value="1"/>
</dbReference>
<feature type="compositionally biased region" description="Pro residues" evidence="4">
    <location>
        <begin position="55"/>
        <end position="69"/>
    </location>
</feature>
<feature type="repeat" description="WD" evidence="3">
    <location>
        <begin position="782"/>
        <end position="823"/>
    </location>
</feature>
<feature type="compositionally biased region" description="Gly residues" evidence="4">
    <location>
        <begin position="713"/>
        <end position="723"/>
    </location>
</feature>
<dbReference type="Proteomes" id="UP000243876">
    <property type="component" value="Unassembled WGS sequence"/>
</dbReference>
<feature type="region of interest" description="Disordered" evidence="4">
    <location>
        <begin position="428"/>
        <end position="450"/>
    </location>
</feature>
<dbReference type="SMART" id="SM00320">
    <property type="entry name" value="WD40"/>
    <property type="match status" value="7"/>
</dbReference>
<feature type="repeat" description="WD" evidence="3">
    <location>
        <begin position="918"/>
        <end position="959"/>
    </location>
</feature>
<dbReference type="PROSITE" id="PS50082">
    <property type="entry name" value="WD_REPEATS_2"/>
    <property type="match status" value="5"/>
</dbReference>
<gene>
    <name evidence="6" type="primary">SPOSA6832_02033</name>
</gene>
<dbReference type="InterPro" id="IPR001810">
    <property type="entry name" value="F-box_dom"/>
</dbReference>
<accession>A0A0D6EKZ8</accession>
<feature type="repeat" description="WD" evidence="3">
    <location>
        <begin position="739"/>
        <end position="763"/>
    </location>
</feature>
<dbReference type="PROSITE" id="PS00678">
    <property type="entry name" value="WD_REPEATS_1"/>
    <property type="match status" value="1"/>
</dbReference>
<dbReference type="InterPro" id="IPR015943">
    <property type="entry name" value="WD40/YVTN_repeat-like_dom_sf"/>
</dbReference>
<feature type="compositionally biased region" description="Acidic residues" evidence="4">
    <location>
        <begin position="631"/>
        <end position="640"/>
    </location>
</feature>
<feature type="compositionally biased region" description="Low complexity" evidence="4">
    <location>
        <begin position="41"/>
        <end position="54"/>
    </location>
</feature>
<feature type="repeat" description="WD" evidence="3">
    <location>
        <begin position="960"/>
        <end position="989"/>
    </location>
</feature>
<keyword evidence="1 3" id="KW-0853">WD repeat</keyword>
<feature type="domain" description="F-box" evidence="5">
    <location>
        <begin position="203"/>
        <end position="250"/>
    </location>
</feature>
<dbReference type="EMBL" id="CENE01000006">
    <property type="protein sequence ID" value="CEQ40423.1"/>
    <property type="molecule type" value="Genomic_DNA"/>
</dbReference>
<dbReference type="AlphaFoldDB" id="A0A0D6EKZ8"/>
<feature type="region of interest" description="Disordered" evidence="4">
    <location>
        <begin position="282"/>
        <end position="305"/>
    </location>
</feature>
<feature type="compositionally biased region" description="Low complexity" evidence="4">
    <location>
        <begin position="367"/>
        <end position="384"/>
    </location>
</feature>
<keyword evidence="7" id="KW-1185">Reference proteome</keyword>
<dbReference type="InterPro" id="IPR020472">
    <property type="entry name" value="WD40_PAC1"/>
</dbReference>
<dbReference type="SMART" id="SM00256">
    <property type="entry name" value="FBOX"/>
    <property type="match status" value="1"/>
</dbReference>
<dbReference type="Pfam" id="PF12937">
    <property type="entry name" value="F-box-like"/>
    <property type="match status" value="1"/>
</dbReference>
<dbReference type="SUPFAM" id="SSF50978">
    <property type="entry name" value="WD40 repeat-like"/>
    <property type="match status" value="1"/>
</dbReference>
<keyword evidence="2" id="KW-0677">Repeat</keyword>
<feature type="non-terminal residue" evidence="6">
    <location>
        <position position="1"/>
    </location>
</feature>
<dbReference type="Pfam" id="PF00400">
    <property type="entry name" value="WD40"/>
    <property type="match status" value="5"/>
</dbReference>
<dbReference type="Gene3D" id="1.20.1280.50">
    <property type="match status" value="1"/>
</dbReference>
<dbReference type="Gene3D" id="2.130.10.10">
    <property type="entry name" value="YVTN repeat-like/Quinoprotein amine dehydrogenase"/>
    <property type="match status" value="2"/>
</dbReference>
<evidence type="ECO:0000256" key="1">
    <source>
        <dbReference type="ARBA" id="ARBA00022574"/>
    </source>
</evidence>
<dbReference type="PRINTS" id="PR00320">
    <property type="entry name" value="GPROTEINBRPT"/>
</dbReference>
<dbReference type="InterPro" id="IPR001680">
    <property type="entry name" value="WD40_rpt"/>
</dbReference>
<dbReference type="PANTHER" id="PTHR22847">
    <property type="entry name" value="WD40 REPEAT PROTEIN"/>
    <property type="match status" value="1"/>
</dbReference>
<evidence type="ECO:0000259" key="5">
    <source>
        <dbReference type="PROSITE" id="PS50181"/>
    </source>
</evidence>
<dbReference type="InterPro" id="IPR019775">
    <property type="entry name" value="WD40_repeat_CS"/>
</dbReference>
<reference evidence="7" key="1">
    <citation type="submission" date="2015-02" db="EMBL/GenBank/DDBJ databases">
        <authorList>
            <person name="Gon?alves P."/>
        </authorList>
    </citation>
    <scope>NUCLEOTIDE SEQUENCE [LARGE SCALE GENOMIC DNA]</scope>
</reference>
<evidence type="ECO:0000256" key="4">
    <source>
        <dbReference type="SAM" id="MobiDB-lite"/>
    </source>
</evidence>
<feature type="compositionally biased region" description="Basic and acidic residues" evidence="4">
    <location>
        <begin position="612"/>
        <end position="630"/>
    </location>
</feature>
<evidence type="ECO:0000256" key="3">
    <source>
        <dbReference type="PROSITE-ProRule" id="PRU00221"/>
    </source>
</evidence>
<dbReference type="InterPro" id="IPR036047">
    <property type="entry name" value="F-box-like_dom_sf"/>
</dbReference>
<feature type="compositionally biased region" description="Low complexity" evidence="4">
    <location>
        <begin position="696"/>
        <end position="711"/>
    </location>
</feature>
<feature type="region of interest" description="Disordered" evidence="4">
    <location>
        <begin position="328"/>
        <end position="384"/>
    </location>
</feature>
<evidence type="ECO:0000256" key="2">
    <source>
        <dbReference type="ARBA" id="ARBA00022737"/>
    </source>
</evidence>
<feature type="compositionally biased region" description="Low complexity" evidence="4">
    <location>
        <begin position="70"/>
        <end position="91"/>
    </location>
</feature>
<evidence type="ECO:0000313" key="7">
    <source>
        <dbReference type="Proteomes" id="UP000243876"/>
    </source>
</evidence>
<evidence type="ECO:0000313" key="6">
    <source>
        <dbReference type="EMBL" id="CEQ40423.1"/>
    </source>
</evidence>
<feature type="region of interest" description="Disordered" evidence="4">
    <location>
        <begin position="612"/>
        <end position="731"/>
    </location>
</feature>
<dbReference type="InterPro" id="IPR036322">
    <property type="entry name" value="WD40_repeat_dom_sf"/>
</dbReference>
<dbReference type="CDD" id="cd00200">
    <property type="entry name" value="WD40"/>
    <property type="match status" value="1"/>
</dbReference>
<dbReference type="PROSITE" id="PS50181">
    <property type="entry name" value="FBOX"/>
    <property type="match status" value="1"/>
</dbReference>
<feature type="repeat" description="WD" evidence="3">
    <location>
        <begin position="878"/>
        <end position="917"/>
    </location>
</feature>
<feature type="compositionally biased region" description="Low complexity" evidence="4">
    <location>
        <begin position="649"/>
        <end position="665"/>
    </location>
</feature>
<dbReference type="SUPFAM" id="SSF81383">
    <property type="entry name" value="F-box domain"/>
    <property type="match status" value="1"/>
</dbReference>
<sequence>MISPSFPRAGISPGAVPLAAPIPTCQRATAHAVSSHDDTDSSSSAAPSASTAHVPLPPDRSPPLTPTPIPSSHASLLSSAAAAAARARAISPPTPAPSPQPHSRVVSVEDTLRGSDEGGEGSGEQGAGWRPRGPPGQATSDDDAFFLPPSSTNASPDLIQSLRRRINSLSPSSRQALLTHLINDSAPSALSPLMPLITPRLKRDFLKTLPLELAFHVLSFVDDVKTLARASGVSRFWRALLEDEATWKRMCWKSGFGAAPLPPSPSLQDSAGLGRSRIRHLEFGQPDPDQFSQEDDLYTPAGRERRGTLDRGALAEFAARAELFDLPPSARATGGWARETDLREDEEQEGGDGRGGEGSWSAAPILPGASAASATAEEAEDPAATAEGMGLGFANSLVPTTGASNASGLAGRRGARVVTPVVVPQTQASALDSTPADLVTSLPPPSTSTLVSPPMFSLPNSTPSPASVPLATSQSLHSHLASYASTSPSSSSHRYPRGYAPVFSPSQVPQVHPPAASSLPRSTLNPFSYKTHFKRAYLTESSWLRGPGRLLSTQMSADDGVVTSLGFDSEWIVVGMATSKVHVFDARDGRYVRTLEGHELGVWCLTLVSKDGGRRESDEGLGRDKGRAVDDPYEDAEEEQDAKMASPLGASSFGSRARGSTTRSSDFFPGDPASGSGPHSAPSFSPHPTPRRRRSFPSSSASSSPPSHAAPEGGMGLGAGGPTGDSAQQAGVCGTARGWGQRGAVVVSGGCDREVRVWEVETGLKPDLTTDIERNSKCLHILRGHTSTVRCMRVLDGRPIAVSGSRDATLRVWNIETGEMVHLLSGHEHSVRCIEIAGNKVVSGSYDATCRPLCGKEADKLVGWQLWDVDTGQCLHVFRGHIHQIYAVAFDGIRVVTGSLDSTVRIWSAETGELLALLQGHTSLVGQLQLDPRSNVLVTGGSDGRVIVFSLSTFETLHRLCAHDNSVTCLQVDERFIVTGGNDGRIKLWGASPLLPSFPLELGTDVKSRRGRPDFKTGHFVRELADPCDAVWRVVFRDDKCVTLCRRENKTLMDVRTFRPSDEELFGEA</sequence>
<dbReference type="PROSITE" id="PS50294">
    <property type="entry name" value="WD_REPEATS_REGION"/>
    <property type="match status" value="4"/>
</dbReference>
<organism evidence="6 7">
    <name type="scientific">Sporidiobolus salmonicolor</name>
    <name type="common">Yeast-like fungus</name>
    <name type="synonym">Sporobolomyces salmonicolor</name>
    <dbReference type="NCBI Taxonomy" id="5005"/>
    <lineage>
        <taxon>Eukaryota</taxon>
        <taxon>Fungi</taxon>
        <taxon>Dikarya</taxon>
        <taxon>Basidiomycota</taxon>
        <taxon>Pucciniomycotina</taxon>
        <taxon>Microbotryomycetes</taxon>
        <taxon>Sporidiobolales</taxon>
        <taxon>Sporidiobolaceae</taxon>
        <taxon>Sporobolomyces</taxon>
    </lineage>
</organism>
<name>A0A0D6EKZ8_SPOSA</name>
<feature type="region of interest" description="Disordered" evidence="4">
    <location>
        <begin position="26"/>
        <end position="152"/>
    </location>
</feature>
<protein>
    <submittedName>
        <fullName evidence="6">SPOSA6832_02033-mRNA-1:cds</fullName>
    </submittedName>
</protein>
<dbReference type="GO" id="GO:0048188">
    <property type="term" value="C:Set1C/COMPASS complex"/>
    <property type="evidence" value="ECO:0007669"/>
    <property type="project" value="TreeGrafter"/>
</dbReference>
<dbReference type="OrthoDB" id="190105at2759"/>
<proteinExistence type="predicted"/>
<dbReference type="GO" id="GO:0042393">
    <property type="term" value="F:histone binding"/>
    <property type="evidence" value="ECO:0007669"/>
    <property type="project" value="TreeGrafter"/>
</dbReference>